<sequence length="267" mass="28632">MTRIVVHAGFHKTGTSSVQTMIDRNRVVLAPVLRAFLKPDFTPLTEAARGFSAAPHKVPPAAVGIAARAFFATLDPADPRPVLMSSEDLSGHMPGRRGIDRYGAAPTVMRQIADAARGHFGETAEVTFHFSTRGAEAWLRSVWWQNLRVTRLTDDLPGFTRAHAGAADLEGIVAEVATAVAPARAVSVRLEDIVPCPRGPLEPLLDLLDLPASVRDALTVVGPVNAQPDVDLGPVLLALNRSGFDDAHLSRAKTHLRRLANSQSDLS</sequence>
<dbReference type="RefSeq" id="WP_212537787.1">
    <property type="nucleotide sequence ID" value="NZ_JAGTUU010000007.1"/>
</dbReference>
<dbReference type="Proteomes" id="UP000681356">
    <property type="component" value="Unassembled WGS sequence"/>
</dbReference>
<gene>
    <name evidence="1" type="ORF">KB874_17185</name>
</gene>
<dbReference type="InterPro" id="IPR027417">
    <property type="entry name" value="P-loop_NTPase"/>
</dbReference>
<dbReference type="AlphaFoldDB" id="A0A8J8B9R5"/>
<protein>
    <submittedName>
        <fullName evidence="1">Uncharacterized protein</fullName>
    </submittedName>
</protein>
<comment type="caution">
    <text evidence="1">The sequence shown here is derived from an EMBL/GenBank/DDBJ whole genome shotgun (WGS) entry which is preliminary data.</text>
</comment>
<evidence type="ECO:0000313" key="1">
    <source>
        <dbReference type="EMBL" id="MBS0125820.1"/>
    </source>
</evidence>
<accession>A0A8J8B9R5</accession>
<dbReference type="EMBL" id="JAGTUU010000007">
    <property type="protein sequence ID" value="MBS0125820.1"/>
    <property type="molecule type" value="Genomic_DNA"/>
</dbReference>
<dbReference type="SUPFAM" id="SSF52540">
    <property type="entry name" value="P-loop containing nucleoside triphosphate hydrolases"/>
    <property type="match status" value="1"/>
</dbReference>
<proteinExistence type="predicted"/>
<name>A0A8J8B9R5_9RHOB</name>
<keyword evidence="2" id="KW-1185">Reference proteome</keyword>
<organism evidence="1 2">
    <name type="scientific">Thetidibacter halocola</name>
    <dbReference type="NCBI Taxonomy" id="2827239"/>
    <lineage>
        <taxon>Bacteria</taxon>
        <taxon>Pseudomonadati</taxon>
        <taxon>Pseudomonadota</taxon>
        <taxon>Alphaproteobacteria</taxon>
        <taxon>Rhodobacterales</taxon>
        <taxon>Roseobacteraceae</taxon>
        <taxon>Thetidibacter</taxon>
    </lineage>
</organism>
<evidence type="ECO:0000313" key="2">
    <source>
        <dbReference type="Proteomes" id="UP000681356"/>
    </source>
</evidence>
<reference evidence="1" key="1">
    <citation type="submission" date="2021-04" db="EMBL/GenBank/DDBJ databases">
        <authorList>
            <person name="Yoon J."/>
        </authorList>
    </citation>
    <scope>NUCLEOTIDE SEQUENCE</scope>
    <source>
        <strain evidence="1">KMU-90</strain>
    </source>
</reference>